<dbReference type="SMART" id="SM00320">
    <property type="entry name" value="WD40"/>
    <property type="match status" value="4"/>
</dbReference>
<feature type="repeat" description="WD" evidence="3">
    <location>
        <begin position="386"/>
        <end position="418"/>
    </location>
</feature>
<keyword evidence="5" id="KW-1185">Reference proteome</keyword>
<dbReference type="GO" id="GO:1905786">
    <property type="term" value="P:positive regulation of anaphase-promoting complex-dependent catabolic process"/>
    <property type="evidence" value="ECO:0007669"/>
    <property type="project" value="TreeGrafter"/>
</dbReference>
<evidence type="ECO:0000256" key="1">
    <source>
        <dbReference type="ARBA" id="ARBA00022574"/>
    </source>
</evidence>
<dbReference type="SUPFAM" id="SSF50978">
    <property type="entry name" value="WD40 repeat-like"/>
    <property type="match status" value="1"/>
</dbReference>
<sequence length="452" mass="51841">MTQYLDRFIPSRTSINFDGFRVGRSTNDLYDVQLDDEDDALHRIFLNTARKANYLVNYKKRISDVLNIKHSNMIISNKKRSARYIPKTSPWPVKARKQPLLHQPHAALDMPNINQVETHMYRHVIDWGRKGQIATIFFGEVHLWSSRNGEIAYTNTGRTVCDCLKWNRTGSRIAVSRTKSGISIIDGATLKIHETVTCPCRTCKVTAFEWTKNNNIIAGCSTGSISVIGVTEIKYACRIVNDPIIDLQLSCDETYLMVGTKNNDLHIFQWPIELNGVPKSAFLFHSHKFRKCAAWHPWKNSILVIGYIPDNKISVWNINSRKCIDYSTVEPLFKKASDCILDYLTFCPMSGELVVSFYYENSDSDEDNGCNFLTVFSDLHTRVDEIRYHVGRVPYALWNQHGTKLATLSTDENLVIWDFFGKESKARIHAIKKAAKFPGIFDSRFQFGSFLR</sequence>
<protein>
    <recommendedName>
        <fullName evidence="6">Protein cortex</fullName>
    </recommendedName>
</protein>
<evidence type="ECO:0000313" key="5">
    <source>
        <dbReference type="Proteomes" id="UP000019118"/>
    </source>
</evidence>
<evidence type="ECO:0000313" key="4">
    <source>
        <dbReference type="EnsemblMetazoa" id="XP_019765515.1"/>
    </source>
</evidence>
<organism evidence="4 5">
    <name type="scientific">Dendroctonus ponderosae</name>
    <name type="common">Mountain pine beetle</name>
    <dbReference type="NCBI Taxonomy" id="77166"/>
    <lineage>
        <taxon>Eukaryota</taxon>
        <taxon>Metazoa</taxon>
        <taxon>Ecdysozoa</taxon>
        <taxon>Arthropoda</taxon>
        <taxon>Hexapoda</taxon>
        <taxon>Insecta</taxon>
        <taxon>Pterygota</taxon>
        <taxon>Neoptera</taxon>
        <taxon>Endopterygota</taxon>
        <taxon>Coleoptera</taxon>
        <taxon>Polyphaga</taxon>
        <taxon>Cucujiformia</taxon>
        <taxon>Curculionidae</taxon>
        <taxon>Scolytinae</taxon>
        <taxon>Dendroctonus</taxon>
    </lineage>
</organism>
<dbReference type="GO" id="GO:0031145">
    <property type="term" value="P:anaphase-promoting complex-dependent catabolic process"/>
    <property type="evidence" value="ECO:0007669"/>
    <property type="project" value="TreeGrafter"/>
</dbReference>
<accession>A0AAR5PWY0</accession>
<dbReference type="GO" id="GO:0010997">
    <property type="term" value="F:anaphase-promoting complex binding"/>
    <property type="evidence" value="ECO:0007669"/>
    <property type="project" value="InterPro"/>
</dbReference>
<keyword evidence="2" id="KW-0677">Repeat</keyword>
<dbReference type="RefSeq" id="XP_019765515.1">
    <property type="nucleotide sequence ID" value="XM_019909956.2"/>
</dbReference>
<dbReference type="KEGG" id="dpa:109541176"/>
<dbReference type="EnsemblMetazoa" id="XM_019909956.1">
    <property type="protein sequence ID" value="XP_019765515.1"/>
    <property type="gene ID" value="LOC109541176"/>
</dbReference>
<dbReference type="GO" id="GO:1990757">
    <property type="term" value="F:ubiquitin ligase activator activity"/>
    <property type="evidence" value="ECO:0007669"/>
    <property type="project" value="TreeGrafter"/>
</dbReference>
<dbReference type="InterPro" id="IPR033010">
    <property type="entry name" value="Cdc20/Fizzy"/>
</dbReference>
<name>A0AAR5PWY0_DENPD</name>
<keyword evidence="1 3" id="KW-0853">WD repeat</keyword>
<evidence type="ECO:0008006" key="6">
    <source>
        <dbReference type="Google" id="ProtNLM"/>
    </source>
</evidence>
<dbReference type="PANTHER" id="PTHR19918">
    <property type="entry name" value="CELL DIVISION CYCLE 20 CDC20 FIZZY -RELATED"/>
    <property type="match status" value="1"/>
</dbReference>
<reference evidence="5" key="1">
    <citation type="journal article" date="2013" name="Genome Biol.">
        <title>Draft genome of the mountain pine beetle, Dendroctonus ponderosae Hopkins, a major forest pest.</title>
        <authorList>
            <person name="Keeling C.I."/>
            <person name="Yuen M.M."/>
            <person name="Liao N.Y."/>
            <person name="Docking T.R."/>
            <person name="Chan S.K."/>
            <person name="Taylor G.A."/>
            <person name="Palmquist D.L."/>
            <person name="Jackman S.D."/>
            <person name="Nguyen A."/>
            <person name="Li M."/>
            <person name="Henderson H."/>
            <person name="Janes J.K."/>
            <person name="Zhao Y."/>
            <person name="Pandoh P."/>
            <person name="Moore R."/>
            <person name="Sperling F.A."/>
            <person name="Huber D.P."/>
            <person name="Birol I."/>
            <person name="Jones S.J."/>
            <person name="Bohlmann J."/>
        </authorList>
    </citation>
    <scope>NUCLEOTIDE SEQUENCE</scope>
</reference>
<dbReference type="InterPro" id="IPR001680">
    <property type="entry name" value="WD40_rpt"/>
</dbReference>
<evidence type="ECO:0000256" key="3">
    <source>
        <dbReference type="PROSITE-ProRule" id="PRU00221"/>
    </source>
</evidence>
<dbReference type="PANTHER" id="PTHR19918:SF52">
    <property type="entry name" value="PROTEIN CORTEX"/>
    <property type="match status" value="1"/>
</dbReference>
<dbReference type="InterPro" id="IPR015943">
    <property type="entry name" value="WD40/YVTN_repeat-like_dom_sf"/>
</dbReference>
<evidence type="ECO:0000256" key="2">
    <source>
        <dbReference type="ARBA" id="ARBA00022737"/>
    </source>
</evidence>
<reference evidence="4" key="2">
    <citation type="submission" date="2024-08" db="UniProtKB">
        <authorList>
            <consortium name="EnsemblMetazoa"/>
        </authorList>
    </citation>
    <scope>IDENTIFICATION</scope>
</reference>
<dbReference type="Gene3D" id="2.130.10.10">
    <property type="entry name" value="YVTN repeat-like/Quinoprotein amine dehydrogenase"/>
    <property type="match status" value="1"/>
</dbReference>
<proteinExistence type="predicted"/>
<dbReference type="PROSITE" id="PS50082">
    <property type="entry name" value="WD_REPEATS_2"/>
    <property type="match status" value="1"/>
</dbReference>
<dbReference type="AlphaFoldDB" id="A0AAR5PWY0"/>
<dbReference type="GeneID" id="109541176"/>
<dbReference type="GO" id="GO:0005680">
    <property type="term" value="C:anaphase-promoting complex"/>
    <property type="evidence" value="ECO:0007669"/>
    <property type="project" value="TreeGrafter"/>
</dbReference>
<dbReference type="Proteomes" id="UP000019118">
    <property type="component" value="Unassembled WGS sequence"/>
</dbReference>
<dbReference type="InterPro" id="IPR036322">
    <property type="entry name" value="WD40_repeat_dom_sf"/>
</dbReference>